<dbReference type="GO" id="GO:0051301">
    <property type="term" value="P:cell division"/>
    <property type="evidence" value="ECO:0007669"/>
    <property type="project" value="UniProtKB-KW"/>
</dbReference>
<dbReference type="GO" id="GO:0005634">
    <property type="term" value="C:nucleus"/>
    <property type="evidence" value="ECO:0007669"/>
    <property type="project" value="UniProtKB-SubCell"/>
</dbReference>
<evidence type="ECO:0000256" key="4">
    <source>
        <dbReference type="ARBA" id="ARBA00022454"/>
    </source>
</evidence>
<feature type="region of interest" description="Disordered" evidence="10">
    <location>
        <begin position="139"/>
        <end position="160"/>
    </location>
</feature>
<sequence>MAPRRLRKGSNTSDGCNDDQLSKEQRQKKGALFIQQFQKEAQDRMNEMEAQLEETLATVDRVFKVELMKMPPAVQNTLIIDLINADDNSPGEVTIAIKSESPDHQPLTRKPSKKVKISDGTPKQATATNRKIMTESVKGVKKNRSRVNSSSSGHIRSASVTNARRIQSHLDIDNVSDQTLRPGMKHRSIVRSASDGHLPCSLSALVPHVTVSTSLGETLCLSETIDDVDVRLLDDRAVFQMKKLWKMMDYLFKVKEDQS</sequence>
<accession>A0ABD0XGW1</accession>
<comment type="similarity">
    <text evidence="3">Belongs to the borealin family.</text>
</comment>
<protein>
    <recommendedName>
        <fullName evidence="11">Borealin N-terminal domain-containing protein</fullName>
    </recommendedName>
</protein>
<evidence type="ECO:0000256" key="7">
    <source>
        <dbReference type="ARBA" id="ARBA00023242"/>
    </source>
</evidence>
<reference evidence="12 13" key="1">
    <citation type="submission" date="2024-06" db="EMBL/GenBank/DDBJ databases">
        <authorList>
            <person name="Pan Q."/>
            <person name="Wen M."/>
            <person name="Jouanno E."/>
            <person name="Zahm M."/>
            <person name="Klopp C."/>
            <person name="Cabau C."/>
            <person name="Louis A."/>
            <person name="Berthelot C."/>
            <person name="Parey E."/>
            <person name="Roest Crollius H."/>
            <person name="Montfort J."/>
            <person name="Robinson-Rechavi M."/>
            <person name="Bouchez O."/>
            <person name="Lampietro C."/>
            <person name="Lopez Roques C."/>
            <person name="Donnadieu C."/>
            <person name="Postlethwait J."/>
            <person name="Bobe J."/>
            <person name="Verreycken H."/>
            <person name="Guiguen Y."/>
        </authorList>
    </citation>
    <scope>NUCLEOTIDE SEQUENCE [LARGE SCALE GENOMIC DNA]</scope>
    <source>
        <strain evidence="12">Up_M1</strain>
        <tissue evidence="12">Testis</tissue>
    </source>
</reference>
<evidence type="ECO:0000256" key="1">
    <source>
        <dbReference type="ARBA" id="ARBA00004123"/>
    </source>
</evidence>
<evidence type="ECO:0000256" key="2">
    <source>
        <dbReference type="ARBA" id="ARBA00004584"/>
    </source>
</evidence>
<dbReference type="Proteomes" id="UP001557470">
    <property type="component" value="Unassembled WGS sequence"/>
</dbReference>
<evidence type="ECO:0000313" key="13">
    <source>
        <dbReference type="Proteomes" id="UP001557470"/>
    </source>
</evidence>
<dbReference type="Gene3D" id="6.10.250.1900">
    <property type="match status" value="1"/>
</dbReference>
<comment type="subcellular location">
    <subcellularLocation>
        <location evidence="2">Chromosome</location>
        <location evidence="2">Centromere</location>
    </subcellularLocation>
    <subcellularLocation>
        <location evidence="1">Nucleus</location>
    </subcellularLocation>
</comment>
<evidence type="ECO:0000256" key="3">
    <source>
        <dbReference type="ARBA" id="ARBA00009914"/>
    </source>
</evidence>
<name>A0ABD0XGW1_UMBPY</name>
<feature type="region of interest" description="Disordered" evidence="10">
    <location>
        <begin position="101"/>
        <end position="125"/>
    </location>
</feature>
<keyword evidence="5" id="KW-0132">Cell division</keyword>
<dbReference type="InterPro" id="IPR018867">
    <property type="entry name" value="Cell_div_borealin"/>
</dbReference>
<evidence type="ECO:0000256" key="8">
    <source>
        <dbReference type="ARBA" id="ARBA00023306"/>
    </source>
</evidence>
<evidence type="ECO:0000313" key="12">
    <source>
        <dbReference type="EMBL" id="KAL1007102.1"/>
    </source>
</evidence>
<evidence type="ECO:0000259" key="11">
    <source>
        <dbReference type="Pfam" id="PF10444"/>
    </source>
</evidence>
<dbReference type="EMBL" id="JAGEUA010000002">
    <property type="protein sequence ID" value="KAL1007102.1"/>
    <property type="molecule type" value="Genomic_DNA"/>
</dbReference>
<evidence type="ECO:0000256" key="6">
    <source>
        <dbReference type="ARBA" id="ARBA00022776"/>
    </source>
</evidence>
<evidence type="ECO:0000256" key="9">
    <source>
        <dbReference type="ARBA" id="ARBA00023328"/>
    </source>
</evidence>
<dbReference type="InterPro" id="IPR018851">
    <property type="entry name" value="Borealin_N"/>
</dbReference>
<dbReference type="PANTHER" id="PTHR16040">
    <property type="entry name" value="AUSTRALIN, ISOFORM A-RELATED"/>
    <property type="match status" value="1"/>
</dbReference>
<organism evidence="12 13">
    <name type="scientific">Umbra pygmaea</name>
    <name type="common">Eastern mudminnow</name>
    <dbReference type="NCBI Taxonomy" id="75934"/>
    <lineage>
        <taxon>Eukaryota</taxon>
        <taxon>Metazoa</taxon>
        <taxon>Chordata</taxon>
        <taxon>Craniata</taxon>
        <taxon>Vertebrata</taxon>
        <taxon>Euteleostomi</taxon>
        <taxon>Actinopterygii</taxon>
        <taxon>Neopterygii</taxon>
        <taxon>Teleostei</taxon>
        <taxon>Protacanthopterygii</taxon>
        <taxon>Esociformes</taxon>
        <taxon>Umbridae</taxon>
        <taxon>Umbra</taxon>
    </lineage>
</organism>
<dbReference type="AlphaFoldDB" id="A0ABD0XGW1"/>
<keyword evidence="13" id="KW-1185">Reference proteome</keyword>
<keyword evidence="7" id="KW-0539">Nucleus</keyword>
<keyword evidence="6" id="KW-0498">Mitosis</keyword>
<gene>
    <name evidence="12" type="ORF">UPYG_G00082030</name>
</gene>
<proteinExistence type="inferred from homology"/>
<keyword evidence="4" id="KW-0158">Chromosome</keyword>
<keyword evidence="9" id="KW-0137">Centromere</keyword>
<feature type="region of interest" description="Disordered" evidence="10">
    <location>
        <begin position="1"/>
        <end position="27"/>
    </location>
</feature>
<dbReference type="Pfam" id="PF10444">
    <property type="entry name" value="Nbl1_Borealin_N"/>
    <property type="match status" value="1"/>
</dbReference>
<feature type="domain" description="Borealin N-terminal" evidence="11">
    <location>
        <begin position="31"/>
        <end position="84"/>
    </location>
</feature>
<evidence type="ECO:0000256" key="5">
    <source>
        <dbReference type="ARBA" id="ARBA00022618"/>
    </source>
</evidence>
<dbReference type="PANTHER" id="PTHR16040:SF10">
    <property type="entry name" value="BOREALIN-2"/>
    <property type="match status" value="1"/>
</dbReference>
<evidence type="ECO:0000256" key="10">
    <source>
        <dbReference type="SAM" id="MobiDB-lite"/>
    </source>
</evidence>
<dbReference type="GO" id="GO:0000775">
    <property type="term" value="C:chromosome, centromeric region"/>
    <property type="evidence" value="ECO:0007669"/>
    <property type="project" value="UniProtKB-SubCell"/>
</dbReference>
<comment type="caution">
    <text evidence="12">The sequence shown here is derived from an EMBL/GenBank/DDBJ whole genome shotgun (WGS) entry which is preliminary data.</text>
</comment>
<keyword evidence="8" id="KW-0131">Cell cycle</keyword>